<protein>
    <submittedName>
        <fullName evidence="2">Uncharacterized protein</fullName>
    </submittedName>
</protein>
<sequence length="168" mass="18927">MDNVDDMQPQTAEVGRGAAQSPRTLPWNPAHGGPRTLDEAIQIARRNSITISEDVFFIVADDLVPPDAYALWCVVQAHGSMRWENFYARGRIPVKIRQAVLESDEAIVAVFAHETYEIEGLRKLFEHREAIPGAEIIRLIRTGIRGNLHDQAWDYADLLVAALREEAR</sequence>
<proteinExistence type="predicted"/>
<organism evidence="2 3">
    <name type="scientific">Sorangium cellulosum</name>
    <name type="common">Polyangium cellulosum</name>
    <dbReference type="NCBI Taxonomy" id="56"/>
    <lineage>
        <taxon>Bacteria</taxon>
        <taxon>Pseudomonadati</taxon>
        <taxon>Myxococcota</taxon>
        <taxon>Polyangia</taxon>
        <taxon>Polyangiales</taxon>
        <taxon>Polyangiaceae</taxon>
        <taxon>Sorangium</taxon>
    </lineage>
</organism>
<dbReference type="OrthoDB" id="258408at2"/>
<dbReference type="EMBL" id="JEMA01000291">
    <property type="protein sequence ID" value="KYF72092.1"/>
    <property type="molecule type" value="Genomic_DNA"/>
</dbReference>
<dbReference type="RefSeq" id="WP_061606564.1">
    <property type="nucleotide sequence ID" value="NZ_JEMA01000291.1"/>
</dbReference>
<feature type="region of interest" description="Disordered" evidence="1">
    <location>
        <begin position="1"/>
        <end position="33"/>
    </location>
</feature>
<accession>A0A150QW83</accession>
<evidence type="ECO:0000313" key="3">
    <source>
        <dbReference type="Proteomes" id="UP000075260"/>
    </source>
</evidence>
<dbReference type="Proteomes" id="UP000075260">
    <property type="component" value="Unassembled WGS sequence"/>
</dbReference>
<evidence type="ECO:0000313" key="2">
    <source>
        <dbReference type="EMBL" id="KYF72092.1"/>
    </source>
</evidence>
<dbReference type="AlphaFoldDB" id="A0A150QW83"/>
<evidence type="ECO:0000256" key="1">
    <source>
        <dbReference type="SAM" id="MobiDB-lite"/>
    </source>
</evidence>
<gene>
    <name evidence="2" type="ORF">BE15_08135</name>
</gene>
<reference evidence="2 3" key="1">
    <citation type="submission" date="2014-02" db="EMBL/GenBank/DDBJ databases">
        <title>The small core and large imbalanced accessory genome model reveals a collaborative survival strategy of Sorangium cellulosum strains in nature.</title>
        <authorList>
            <person name="Han K."/>
            <person name="Peng R."/>
            <person name="Blom J."/>
            <person name="Li Y.-Z."/>
        </authorList>
    </citation>
    <scope>NUCLEOTIDE SEQUENCE [LARGE SCALE GENOMIC DNA]</scope>
    <source>
        <strain evidence="2 3">So0008-312</strain>
    </source>
</reference>
<name>A0A150QW83_SORCE</name>
<comment type="caution">
    <text evidence="2">The sequence shown here is derived from an EMBL/GenBank/DDBJ whole genome shotgun (WGS) entry which is preliminary data.</text>
</comment>